<comment type="caution">
    <text evidence="2">The sequence shown here is derived from an EMBL/GenBank/DDBJ whole genome shotgun (WGS) entry which is preliminary data.</text>
</comment>
<evidence type="ECO:0000259" key="1">
    <source>
        <dbReference type="Pfam" id="PF08241"/>
    </source>
</evidence>
<sequence>MTRDFWGGEVLEELVSRTKHGDPYVRQIARALLGNVEKGSNGWVRRVMSLPEMNTYNSPFEKALVLEKIMLHYILYEFWESVIHLGKVQRGELAKVKSRINELDQPEWDKVAEQITDDIYLRVAGRPIQTHRLKRYESLIEKIVVPLLGKNGSEIVVADAGSSSGAGSQVARMQGLPLKKWVAVDMCDPKENLSWVLTCSIRLGEILDGRFRKIIKNMFNWPVEFQFVKGDIENLPRKLLTGFADVYLAVFSYYQLKNPKRAFGQALKVVKTGGIILLTDYFLPGKLTPESVITPGRGGLLTTGVWRSNGAGRAELITSYLWADTDLSKFI</sequence>
<accession>A0A1F4ZF22</accession>
<dbReference type="GO" id="GO:0008757">
    <property type="term" value="F:S-adenosylmethionine-dependent methyltransferase activity"/>
    <property type="evidence" value="ECO:0007669"/>
    <property type="project" value="InterPro"/>
</dbReference>
<evidence type="ECO:0000313" key="2">
    <source>
        <dbReference type="EMBL" id="OGD04217.1"/>
    </source>
</evidence>
<dbReference type="AlphaFoldDB" id="A0A1F4ZF22"/>
<proteinExistence type="predicted"/>
<dbReference type="InterPro" id="IPR029063">
    <property type="entry name" value="SAM-dependent_MTases_sf"/>
</dbReference>
<dbReference type="CDD" id="cd02440">
    <property type="entry name" value="AdoMet_MTases"/>
    <property type="match status" value="1"/>
</dbReference>
<dbReference type="Pfam" id="PF08241">
    <property type="entry name" value="Methyltransf_11"/>
    <property type="match status" value="1"/>
</dbReference>
<feature type="domain" description="Methyltransferase type 11" evidence="1">
    <location>
        <begin position="222"/>
        <end position="277"/>
    </location>
</feature>
<dbReference type="SUPFAM" id="SSF53335">
    <property type="entry name" value="S-adenosyl-L-methionine-dependent methyltransferases"/>
    <property type="match status" value="1"/>
</dbReference>
<dbReference type="Proteomes" id="UP000177080">
    <property type="component" value="Unassembled WGS sequence"/>
</dbReference>
<dbReference type="STRING" id="1797259.A2989_01935"/>
<reference evidence="2 3" key="1">
    <citation type="journal article" date="2016" name="Nat. Commun.">
        <title>Thousands of microbial genomes shed light on interconnected biogeochemical processes in an aquifer system.</title>
        <authorList>
            <person name="Anantharaman K."/>
            <person name="Brown C.T."/>
            <person name="Hug L.A."/>
            <person name="Sharon I."/>
            <person name="Castelle C.J."/>
            <person name="Probst A.J."/>
            <person name="Thomas B.C."/>
            <person name="Singh A."/>
            <person name="Wilkins M.J."/>
            <person name="Karaoz U."/>
            <person name="Brodie E.L."/>
            <person name="Williams K.H."/>
            <person name="Hubbard S.S."/>
            <person name="Banfield J.F."/>
        </authorList>
    </citation>
    <scope>NUCLEOTIDE SEQUENCE [LARGE SCALE GENOMIC DNA]</scope>
</reference>
<dbReference type="EMBL" id="MEXN01000002">
    <property type="protein sequence ID" value="OGD04217.1"/>
    <property type="molecule type" value="Genomic_DNA"/>
</dbReference>
<evidence type="ECO:0000313" key="3">
    <source>
        <dbReference type="Proteomes" id="UP000177080"/>
    </source>
</evidence>
<dbReference type="Gene3D" id="3.40.50.150">
    <property type="entry name" value="Vaccinia Virus protein VP39"/>
    <property type="match status" value="1"/>
</dbReference>
<name>A0A1F4ZF22_9BACT</name>
<gene>
    <name evidence="2" type="ORF">A2989_01935</name>
</gene>
<protein>
    <recommendedName>
        <fullName evidence="1">Methyltransferase type 11 domain-containing protein</fullName>
    </recommendedName>
</protein>
<organism evidence="2 3">
    <name type="scientific">Candidatus Amesbacteria bacterium RIFCSPLOWO2_01_FULL_48_25</name>
    <dbReference type="NCBI Taxonomy" id="1797259"/>
    <lineage>
        <taxon>Bacteria</taxon>
        <taxon>Candidatus Amesiibacteriota</taxon>
    </lineage>
</organism>
<dbReference type="InterPro" id="IPR013216">
    <property type="entry name" value="Methyltransf_11"/>
</dbReference>